<accession>A0A6C0LJ26</accession>
<dbReference type="AlphaFoldDB" id="A0A6C0LJ26"/>
<proteinExistence type="predicted"/>
<protein>
    <submittedName>
        <fullName evidence="1">Uncharacterized protein</fullName>
    </submittedName>
</protein>
<name>A0A6C0LJ26_9ZZZZ</name>
<dbReference type="EMBL" id="MN740497">
    <property type="protein sequence ID" value="QHU29878.1"/>
    <property type="molecule type" value="Genomic_DNA"/>
</dbReference>
<organism evidence="1">
    <name type="scientific">viral metagenome</name>
    <dbReference type="NCBI Taxonomy" id="1070528"/>
    <lineage>
        <taxon>unclassified sequences</taxon>
        <taxon>metagenomes</taxon>
        <taxon>organismal metagenomes</taxon>
    </lineage>
</organism>
<reference evidence="1" key="1">
    <citation type="journal article" date="2020" name="Nature">
        <title>Giant virus diversity and host interactions through global metagenomics.</title>
        <authorList>
            <person name="Schulz F."/>
            <person name="Roux S."/>
            <person name="Paez-Espino D."/>
            <person name="Jungbluth S."/>
            <person name="Walsh D.A."/>
            <person name="Denef V.J."/>
            <person name="McMahon K.D."/>
            <person name="Konstantinidis K.T."/>
            <person name="Eloe-Fadrosh E.A."/>
            <person name="Kyrpides N.C."/>
            <person name="Woyke T."/>
        </authorList>
    </citation>
    <scope>NUCLEOTIDE SEQUENCE</scope>
    <source>
        <strain evidence="1">GVMAG-M-3300027810-10</strain>
    </source>
</reference>
<evidence type="ECO:0000313" key="1">
    <source>
        <dbReference type="EMBL" id="QHU29878.1"/>
    </source>
</evidence>
<sequence>MENSAFYFDPNHGGCLRIITKLEKDKYLIEGAYGSDEGGKGQWVAEMTKTKKFKYKGEDYNLIVDFGKKQIKTHKNIYYAYMGKRTIKWQDGNKWIQMYV</sequence>